<organism evidence="1 2">
    <name type="scientific">Gossypium australe</name>
    <dbReference type="NCBI Taxonomy" id="47621"/>
    <lineage>
        <taxon>Eukaryota</taxon>
        <taxon>Viridiplantae</taxon>
        <taxon>Streptophyta</taxon>
        <taxon>Embryophyta</taxon>
        <taxon>Tracheophyta</taxon>
        <taxon>Spermatophyta</taxon>
        <taxon>Magnoliopsida</taxon>
        <taxon>eudicotyledons</taxon>
        <taxon>Gunneridae</taxon>
        <taxon>Pentapetalae</taxon>
        <taxon>rosids</taxon>
        <taxon>malvids</taxon>
        <taxon>Malvales</taxon>
        <taxon>Malvaceae</taxon>
        <taxon>Malvoideae</taxon>
        <taxon>Gossypium</taxon>
    </lineage>
</organism>
<reference evidence="1" key="1">
    <citation type="submission" date="2019-08" db="EMBL/GenBank/DDBJ databases">
        <authorList>
            <person name="Liu F."/>
        </authorList>
    </citation>
    <scope>NUCLEOTIDE SEQUENCE [LARGE SCALE GENOMIC DNA]</scope>
    <source>
        <strain evidence="1">PA1801</strain>
        <tissue evidence="1">Leaf</tissue>
    </source>
</reference>
<gene>
    <name evidence="1" type="ORF">EPI10_002223</name>
</gene>
<evidence type="ECO:0000313" key="1">
    <source>
        <dbReference type="EMBL" id="KAA3467187.1"/>
    </source>
</evidence>
<comment type="caution">
    <text evidence="1">The sequence shown here is derived from an EMBL/GenBank/DDBJ whole genome shotgun (WGS) entry which is preliminary data.</text>
</comment>
<dbReference type="AlphaFoldDB" id="A0A5B6VDS1"/>
<dbReference type="EMBL" id="SMMG02000007">
    <property type="protein sequence ID" value="KAA3467187.1"/>
    <property type="molecule type" value="Genomic_DNA"/>
</dbReference>
<accession>A0A5B6VDS1</accession>
<keyword evidence="2" id="KW-1185">Reference proteome</keyword>
<keyword evidence="1" id="KW-0695">RNA-directed DNA polymerase</keyword>
<name>A0A5B6VDS1_9ROSI</name>
<sequence length="97" mass="11119">MTRICLSRNTMEDRDLVTPALVVQSSLDLEKYLVLPITVGRNKKRVFQSIKDKIQERINGCLQSNPFARWQGGIHKVDITGYSHVYSVLFLTIELVL</sequence>
<dbReference type="GO" id="GO:0003964">
    <property type="term" value="F:RNA-directed DNA polymerase activity"/>
    <property type="evidence" value="ECO:0007669"/>
    <property type="project" value="UniProtKB-KW"/>
</dbReference>
<keyword evidence="1" id="KW-0808">Transferase</keyword>
<protein>
    <submittedName>
        <fullName evidence="1">Reverse transcriptase</fullName>
    </submittedName>
</protein>
<keyword evidence="1" id="KW-0548">Nucleotidyltransferase</keyword>
<evidence type="ECO:0000313" key="2">
    <source>
        <dbReference type="Proteomes" id="UP000325315"/>
    </source>
</evidence>
<dbReference type="Proteomes" id="UP000325315">
    <property type="component" value="Unassembled WGS sequence"/>
</dbReference>
<proteinExistence type="predicted"/>